<sequence length="98" mass="11106">MQLLQQQRRMPPLDGFLSKIRGLSLLYSWPQYLKPIGNGAHHTIKHNFNEFTSISFSPDGPECTTKKIILTRGKLIKNLVAPNQKLVGRFTSPDKKSS</sequence>
<evidence type="ECO:0000313" key="1">
    <source>
        <dbReference type="EMBL" id="KAK5810710.1"/>
    </source>
</evidence>
<keyword evidence="2" id="KW-1185">Reference proteome</keyword>
<name>A0ABR0NWJ0_GOSAR</name>
<dbReference type="EMBL" id="JARKNE010000008">
    <property type="protein sequence ID" value="KAK5810710.1"/>
    <property type="molecule type" value="Genomic_DNA"/>
</dbReference>
<protein>
    <submittedName>
        <fullName evidence="1">Uncharacterized protein</fullName>
    </submittedName>
</protein>
<evidence type="ECO:0000313" key="2">
    <source>
        <dbReference type="Proteomes" id="UP001358586"/>
    </source>
</evidence>
<gene>
    <name evidence="1" type="ORF">PVK06_026026</name>
</gene>
<accession>A0ABR0NWJ0</accession>
<dbReference type="Proteomes" id="UP001358586">
    <property type="component" value="Chromosome 8"/>
</dbReference>
<organism evidence="1 2">
    <name type="scientific">Gossypium arboreum</name>
    <name type="common">Tree cotton</name>
    <name type="synonym">Gossypium nanking</name>
    <dbReference type="NCBI Taxonomy" id="29729"/>
    <lineage>
        <taxon>Eukaryota</taxon>
        <taxon>Viridiplantae</taxon>
        <taxon>Streptophyta</taxon>
        <taxon>Embryophyta</taxon>
        <taxon>Tracheophyta</taxon>
        <taxon>Spermatophyta</taxon>
        <taxon>Magnoliopsida</taxon>
        <taxon>eudicotyledons</taxon>
        <taxon>Gunneridae</taxon>
        <taxon>Pentapetalae</taxon>
        <taxon>rosids</taxon>
        <taxon>malvids</taxon>
        <taxon>Malvales</taxon>
        <taxon>Malvaceae</taxon>
        <taxon>Malvoideae</taxon>
        <taxon>Gossypium</taxon>
    </lineage>
</organism>
<comment type="caution">
    <text evidence="1">The sequence shown here is derived from an EMBL/GenBank/DDBJ whole genome shotgun (WGS) entry which is preliminary data.</text>
</comment>
<proteinExistence type="predicted"/>
<reference evidence="1 2" key="1">
    <citation type="submission" date="2023-03" db="EMBL/GenBank/DDBJ databases">
        <title>WGS of Gossypium arboreum.</title>
        <authorList>
            <person name="Yu D."/>
        </authorList>
    </citation>
    <scope>NUCLEOTIDE SEQUENCE [LARGE SCALE GENOMIC DNA]</scope>
    <source>
        <tissue evidence="1">Leaf</tissue>
    </source>
</reference>